<keyword evidence="3 7" id="KW-0217">Developmental protein</keyword>
<comment type="similarity">
    <text evidence="2 7">Belongs to the chordin family.</text>
</comment>
<keyword evidence="6" id="KW-0325">Glycoprotein</keyword>
<evidence type="ECO:0000313" key="13">
    <source>
        <dbReference type="EMBL" id="LAC22585.1"/>
    </source>
</evidence>
<feature type="domain" description="VWFC" evidence="10">
    <location>
        <begin position="773"/>
        <end position="844"/>
    </location>
</feature>
<comment type="subcellular location">
    <subcellularLocation>
        <location evidence="1">Secreted</location>
    </subcellularLocation>
</comment>
<feature type="domain" description="VWFC" evidence="10">
    <location>
        <begin position="877"/>
        <end position="941"/>
    </location>
</feature>
<keyword evidence="9" id="KW-0732">Signal</keyword>
<dbReference type="Gene3D" id="6.20.200.20">
    <property type="match status" value="2"/>
</dbReference>
<dbReference type="AlphaFoldDB" id="A0A2P2I3W9"/>
<dbReference type="PROSITE" id="PS50933">
    <property type="entry name" value="CHRD"/>
    <property type="match status" value="2"/>
</dbReference>
<keyword evidence="5" id="KW-0677">Repeat</keyword>
<feature type="domain" description="VWFC" evidence="10">
    <location>
        <begin position="58"/>
        <end position="133"/>
    </location>
</feature>
<dbReference type="InterPro" id="IPR016353">
    <property type="entry name" value="Chordin"/>
</dbReference>
<dbReference type="SMART" id="SM00754">
    <property type="entry name" value="CHRD"/>
    <property type="match status" value="2"/>
</dbReference>
<feature type="compositionally biased region" description="Basic residues" evidence="8">
    <location>
        <begin position="955"/>
        <end position="976"/>
    </location>
</feature>
<sequence length="986" mass="108954">MRMLFSGAGHVLGWRWVLWLLVVLFIVLEMTSVGEARGDKDRRISPRREWSRRRRKNSECRLGGQRHPINSTWSPNLGPPFGVWNCVQCVCSSAKKKRRRVARVVCRNTKNQCPEVQCRNPVLLPGQCCKACPTGPVQPQLLTIPLRDEPQESNTGNDFVVLLNGRTSQSPVTSQHVATGRLSLKRSTLHFSFLLSPDMAAPAALHFLNSDGEILEDLEAQATPFAVTSNRVCGTWTRVPKQYRQLLRSEGVWVALVPPDSSEADVLSGRVAQYVGADTEVFSALLTHRRPQGKSPPESGPRLPGGGTAIVSVDSRSESLHVSLVFNGIFPSTSPHPTNTTMVLELTPSRNLPPVRDTFVLDKVYTDINKAQVMTTLGATSLPLLTRGRVHMKLWAEDAPELAIEGTVAARATCNVFSTVLTASPGQVAEGERFGAGWAVVALTDEGFFNYQVQVELPGRVTGVTLTAVYKRKERVVHDLTDSYSNGWANGTYTRPTYGDLDALMRGRLQVAVVSDTSTLDGLLEVQPMTDALRSSKPSLIRSVGVSWAATAWVAVDANCVMHYHVQLAGPGECPLWQLVLQEKDETFDPRLAQQRVVLEEAVRNCEVADHTTLLTPASLSRLHEGRVSLLEMLLFQSPNSNSVDEASATEVTLLSGRLDAMSVPTSCLLDDISRPKPGCGIECLNTDDEDRPRRTKCIDEEKRVYEDGASWTPGGLRGWSDECPHCMCTRGLITCVPEVCPDVQCSLPKRALPQHCCRMCPRNEEERRFQGPGCRFGNQTHPVGSQWHPFLPPNGFDRCVTCSCNLDDRGSSKLNCDRVHCSQLSCAREKSYLEEGSCCPVCPPNSPDPHQQSGVLSEDRRLDREHERRNRLIAEGGCPIKGIVRENGEEWHPRVSPVGEYKCIKCSCKDGISLCVRLSCPELLCPRKVHSRHACCAQCDDGSSGSGYNGVSSHRPRGGWKRNKGGKRNRKSRKNRNNDRGRRRG</sequence>
<evidence type="ECO:0000259" key="11">
    <source>
        <dbReference type="PROSITE" id="PS50933"/>
    </source>
</evidence>
<dbReference type="PANTHER" id="PTHR46526:SF1">
    <property type="entry name" value="CHORDIN"/>
    <property type="match status" value="1"/>
</dbReference>
<evidence type="ECO:0000256" key="7">
    <source>
        <dbReference type="PIRNR" id="PIRNR002496"/>
    </source>
</evidence>
<evidence type="ECO:0000313" key="12">
    <source>
        <dbReference type="EMBL" id="LAB68718.1"/>
    </source>
</evidence>
<dbReference type="InterPro" id="IPR010895">
    <property type="entry name" value="CHRD"/>
</dbReference>
<organism evidence="12">
    <name type="scientific">Hirondellea gigas</name>
    <dbReference type="NCBI Taxonomy" id="1518452"/>
    <lineage>
        <taxon>Eukaryota</taxon>
        <taxon>Metazoa</taxon>
        <taxon>Ecdysozoa</taxon>
        <taxon>Arthropoda</taxon>
        <taxon>Crustacea</taxon>
        <taxon>Multicrustacea</taxon>
        <taxon>Malacostraca</taxon>
        <taxon>Eumalacostraca</taxon>
        <taxon>Peracarida</taxon>
        <taxon>Amphipoda</taxon>
        <taxon>Amphilochidea</taxon>
        <taxon>Lysianassida</taxon>
        <taxon>Lysianassidira</taxon>
        <taxon>Lysianassoidea</taxon>
        <taxon>Lysianassidae</taxon>
        <taxon>Hirondellea</taxon>
    </lineage>
</organism>
<evidence type="ECO:0000256" key="6">
    <source>
        <dbReference type="ARBA" id="ARBA00023180"/>
    </source>
</evidence>
<dbReference type="SMART" id="SM00214">
    <property type="entry name" value="VWC"/>
    <property type="match status" value="4"/>
</dbReference>
<proteinExistence type="evidence at transcript level"/>
<reference evidence="12" key="2">
    <citation type="journal article" date="2018" name="Biosci. Biotechnol. Biochem.">
        <title>Polysaccharide hydrolase of the hadal zone amphipods Hirondellea gigas.</title>
        <authorList>
            <person name="Kobayashi H."/>
            <person name="Nagahama T."/>
            <person name="Arai W."/>
            <person name="Sasagawa Y."/>
            <person name="Umeda M."/>
            <person name="Hayashi T."/>
            <person name="Nikaido I."/>
            <person name="Watanabe H."/>
            <person name="Oguri K."/>
            <person name="Kitazato H."/>
            <person name="Fujioka K."/>
            <person name="Kido Y."/>
            <person name="Takami H."/>
        </authorList>
    </citation>
    <scope>NUCLEOTIDE SEQUENCE</scope>
    <source>
        <tissue evidence="12">Whole body</tissue>
    </source>
</reference>
<dbReference type="GO" id="GO:0030514">
    <property type="term" value="P:negative regulation of BMP signaling pathway"/>
    <property type="evidence" value="ECO:0007669"/>
    <property type="project" value="TreeGrafter"/>
</dbReference>
<evidence type="ECO:0000256" key="4">
    <source>
        <dbReference type="ARBA" id="ARBA00022525"/>
    </source>
</evidence>
<evidence type="ECO:0000256" key="1">
    <source>
        <dbReference type="ARBA" id="ARBA00004613"/>
    </source>
</evidence>
<name>A0A2P2I3W9_9CRUS</name>
<evidence type="ECO:0000259" key="10">
    <source>
        <dbReference type="PROSITE" id="PS50184"/>
    </source>
</evidence>
<dbReference type="EMBL" id="IACF01003088">
    <property type="protein sequence ID" value="LAB68718.1"/>
    <property type="molecule type" value="mRNA"/>
</dbReference>
<dbReference type="SUPFAM" id="SSF57603">
    <property type="entry name" value="FnI-like domain"/>
    <property type="match status" value="4"/>
</dbReference>
<dbReference type="GO" id="GO:0036122">
    <property type="term" value="F:BMP binding"/>
    <property type="evidence" value="ECO:0007669"/>
    <property type="project" value="TreeGrafter"/>
</dbReference>
<dbReference type="InterPro" id="IPR001007">
    <property type="entry name" value="VWF_dom"/>
</dbReference>
<evidence type="ECO:0000256" key="3">
    <source>
        <dbReference type="ARBA" id="ARBA00022473"/>
    </source>
</evidence>
<feature type="region of interest" description="Disordered" evidence="8">
    <location>
        <begin position="943"/>
        <end position="986"/>
    </location>
</feature>
<dbReference type="PROSITE" id="PS01208">
    <property type="entry name" value="VWFC_1"/>
    <property type="match status" value="3"/>
</dbReference>
<evidence type="ECO:0000256" key="9">
    <source>
        <dbReference type="SAM" id="SignalP"/>
    </source>
</evidence>
<feature type="domain" description="CHRD" evidence="11">
    <location>
        <begin position="278"/>
        <end position="413"/>
    </location>
</feature>
<feature type="domain" description="CHRD" evidence="11">
    <location>
        <begin position="155"/>
        <end position="276"/>
    </location>
</feature>
<accession>A0A2P2I3W9</accession>
<feature type="signal peptide" evidence="9">
    <location>
        <begin position="1"/>
        <end position="36"/>
    </location>
</feature>
<feature type="domain" description="VWFC" evidence="10">
    <location>
        <begin position="696"/>
        <end position="762"/>
    </location>
</feature>
<dbReference type="InterPro" id="IPR052278">
    <property type="entry name" value="Chordin-like_regulators"/>
</dbReference>
<dbReference type="GO" id="GO:0009953">
    <property type="term" value="P:dorsal/ventral pattern formation"/>
    <property type="evidence" value="ECO:0007669"/>
    <property type="project" value="TreeGrafter"/>
</dbReference>
<dbReference type="PIRSF" id="PIRSF002496">
    <property type="entry name" value="Chordin"/>
    <property type="match status" value="1"/>
</dbReference>
<keyword evidence="4" id="KW-0964">Secreted</keyword>
<feature type="region of interest" description="Disordered" evidence="8">
    <location>
        <begin position="288"/>
        <end position="307"/>
    </location>
</feature>
<dbReference type="PANTHER" id="PTHR46526">
    <property type="entry name" value="CHORDIN"/>
    <property type="match status" value="1"/>
</dbReference>
<feature type="compositionally biased region" description="Basic and acidic residues" evidence="8">
    <location>
        <begin position="977"/>
        <end position="986"/>
    </location>
</feature>
<evidence type="ECO:0000256" key="8">
    <source>
        <dbReference type="SAM" id="MobiDB-lite"/>
    </source>
</evidence>
<dbReference type="Pfam" id="PF00093">
    <property type="entry name" value="VWC"/>
    <property type="match status" value="3"/>
</dbReference>
<dbReference type="PROSITE" id="PS50184">
    <property type="entry name" value="VWFC_2"/>
    <property type="match status" value="4"/>
</dbReference>
<dbReference type="GO" id="GO:0048731">
    <property type="term" value="P:system development"/>
    <property type="evidence" value="ECO:0007669"/>
    <property type="project" value="UniProtKB-ARBA"/>
</dbReference>
<evidence type="ECO:0000256" key="2">
    <source>
        <dbReference type="ARBA" id="ARBA00007156"/>
    </source>
</evidence>
<reference evidence="13" key="1">
    <citation type="submission" date="2017-11" db="EMBL/GenBank/DDBJ databases">
        <title>The sensing device of the deep-sea amphipod.</title>
        <authorList>
            <person name="Kobayashi H."/>
            <person name="Nagahama T."/>
            <person name="Arai W."/>
            <person name="Sasagawa Y."/>
            <person name="Umeda M."/>
            <person name="Hayashi T."/>
            <person name="Nikaido I."/>
            <person name="Watanabe H."/>
            <person name="Oguri K."/>
            <person name="Kitazato H."/>
            <person name="Fujioka K."/>
            <person name="Kido Y."/>
            <person name="Takami H."/>
        </authorList>
    </citation>
    <scope>NUCLEOTIDE SEQUENCE</scope>
    <source>
        <tissue evidence="13">Whole body</tissue>
    </source>
</reference>
<evidence type="ECO:0000256" key="5">
    <source>
        <dbReference type="ARBA" id="ARBA00022737"/>
    </source>
</evidence>
<dbReference type="GO" id="GO:0005615">
    <property type="term" value="C:extracellular space"/>
    <property type="evidence" value="ECO:0007669"/>
    <property type="project" value="TreeGrafter"/>
</dbReference>
<feature type="chain" id="PRO_5036046486" evidence="9">
    <location>
        <begin position="37"/>
        <end position="986"/>
    </location>
</feature>
<dbReference type="EMBL" id="IACT01003337">
    <property type="protein sequence ID" value="LAC22585.1"/>
    <property type="molecule type" value="mRNA"/>
</dbReference>
<protein>
    <submittedName>
        <fullName evidence="12">Short gastrulation protein</fullName>
    </submittedName>
</protein>